<dbReference type="Proteomes" id="UP001215280">
    <property type="component" value="Unassembled WGS sequence"/>
</dbReference>
<comment type="caution">
    <text evidence="1">The sequence shown here is derived from an EMBL/GenBank/DDBJ whole genome shotgun (WGS) entry which is preliminary data.</text>
</comment>
<organism evidence="1 2">
    <name type="scientific">Mycena maculata</name>
    <dbReference type="NCBI Taxonomy" id="230809"/>
    <lineage>
        <taxon>Eukaryota</taxon>
        <taxon>Fungi</taxon>
        <taxon>Dikarya</taxon>
        <taxon>Basidiomycota</taxon>
        <taxon>Agaricomycotina</taxon>
        <taxon>Agaricomycetes</taxon>
        <taxon>Agaricomycetidae</taxon>
        <taxon>Agaricales</taxon>
        <taxon>Marasmiineae</taxon>
        <taxon>Mycenaceae</taxon>
        <taxon>Mycena</taxon>
    </lineage>
</organism>
<keyword evidence="2" id="KW-1185">Reference proteome</keyword>
<proteinExistence type="predicted"/>
<evidence type="ECO:0000313" key="1">
    <source>
        <dbReference type="EMBL" id="KAJ7724725.1"/>
    </source>
</evidence>
<gene>
    <name evidence="1" type="ORF">DFH07DRAFT_1066983</name>
</gene>
<dbReference type="AlphaFoldDB" id="A0AAD7HPQ7"/>
<name>A0AAD7HPQ7_9AGAR</name>
<sequence>MCCRSDSLLDSAFEIASFPDIDPDFSGWSTPPTVVAEIMEDGWTRYNSDQIFDTTILLEIRLDQNIFDSWLSHANHIFSLLQNVSNYEDYVLIQCISFELTILTPTHDPPEGYLFVCPGENFRTASSSFRWPNLSTYWSLDPGGAEQLSMEDATNLGFPAIELDTLVALSSWESSVYAGLRQFHQAKGFNPESQYGARHLPLFQISSTLGVPFAHVDGEVFDAGPDNERDSHVNIEESTSQESAYSMESAEEEVPAPEAAEIFLSSRSWKTIELVKFVLILALAFGSLYEYARAAVF</sequence>
<protein>
    <submittedName>
        <fullName evidence="1">Uncharacterized protein</fullName>
    </submittedName>
</protein>
<accession>A0AAD7HPQ7</accession>
<reference evidence="1" key="1">
    <citation type="submission" date="2023-03" db="EMBL/GenBank/DDBJ databases">
        <title>Massive genome expansion in bonnet fungi (Mycena s.s.) driven by repeated elements and novel gene families across ecological guilds.</title>
        <authorList>
            <consortium name="Lawrence Berkeley National Laboratory"/>
            <person name="Harder C.B."/>
            <person name="Miyauchi S."/>
            <person name="Viragh M."/>
            <person name="Kuo A."/>
            <person name="Thoen E."/>
            <person name="Andreopoulos B."/>
            <person name="Lu D."/>
            <person name="Skrede I."/>
            <person name="Drula E."/>
            <person name="Henrissat B."/>
            <person name="Morin E."/>
            <person name="Kohler A."/>
            <person name="Barry K."/>
            <person name="LaButti K."/>
            <person name="Morin E."/>
            <person name="Salamov A."/>
            <person name="Lipzen A."/>
            <person name="Mereny Z."/>
            <person name="Hegedus B."/>
            <person name="Baldrian P."/>
            <person name="Stursova M."/>
            <person name="Weitz H."/>
            <person name="Taylor A."/>
            <person name="Grigoriev I.V."/>
            <person name="Nagy L.G."/>
            <person name="Martin F."/>
            <person name="Kauserud H."/>
        </authorList>
    </citation>
    <scope>NUCLEOTIDE SEQUENCE</scope>
    <source>
        <strain evidence="1">CBHHK188m</strain>
    </source>
</reference>
<dbReference type="EMBL" id="JARJLG010000235">
    <property type="protein sequence ID" value="KAJ7724725.1"/>
    <property type="molecule type" value="Genomic_DNA"/>
</dbReference>
<evidence type="ECO:0000313" key="2">
    <source>
        <dbReference type="Proteomes" id="UP001215280"/>
    </source>
</evidence>